<dbReference type="InterPro" id="IPR011006">
    <property type="entry name" value="CheY-like_superfamily"/>
</dbReference>
<feature type="domain" description="Response regulatory" evidence="8">
    <location>
        <begin position="575"/>
        <end position="692"/>
    </location>
</feature>
<dbReference type="Pfam" id="PF02518">
    <property type="entry name" value="HATPase_c"/>
    <property type="match status" value="1"/>
</dbReference>
<dbReference type="InterPro" id="IPR036097">
    <property type="entry name" value="HisK_dim/P_sf"/>
</dbReference>
<gene>
    <name evidence="9" type="ORF">GCM10009107_11290</name>
</gene>
<sequence>MERLYRFYLALSRISQLMVRERDAQTLFTEMCRACVDTGHAQMACLYLREGHHAVRAASAGPADEFLADVPQPWDMSTPAAQQSYTVAAMRDGLPLVSHDYANDPRAAAWRELALRHGVRAMAWVPVRRGGKVIGVLMLSADETGFFTEALMQLLTEMVGGVAFALEHIDREAALVAALRQAEEGFERFSRLFHLAPLPGAILSMIDRRVMDANEACFQRYGVTREELMGRTFSSLGIGVVAEGRARFYEEMRQQGRVRNLITTSLDRAGTVLPELINAEAIEFMGEPCHITMSLDLSALREAEQARDALDQARAASRAKTEFLSRMSHELRTPLHAVLGFAQLLQADAPEQLSPRQQTQVSHICDAGWHLLALINDVLDVSRIETGHLRVDARPTALQPLLDDALRMTSPQAGTLAVSIATPYKDQAPLWVQADPIRLRQVLINLLSNAFKYNRPAGTVQLSARAEDGQVIVEVIDTGLGMTRDQLAHLYEPFNRLGRERGGIEGAGIGLALTRQLVQLMQGQLSLDSEAGVGTRACLTLPWRPAAASGPEAEPGRVEDAVAEQPASAHQPAGVVLYIEDNPVNGQLVEQMLARWPQVRLVQAEDGASGLAMARTLQPDLVLLDMHLPDMDGLALLHTLRSSAETCQLPVVALSASAMPDEVAAALAGGATDYWTKPLDFLRFTADVLRLLRPLRTAPSASAA</sequence>
<dbReference type="Pfam" id="PF00512">
    <property type="entry name" value="HisKA"/>
    <property type="match status" value="1"/>
</dbReference>
<comment type="caution">
    <text evidence="9">The sequence shown here is derived from an EMBL/GenBank/DDBJ whole genome shotgun (WGS) entry which is preliminary data.</text>
</comment>
<dbReference type="PROSITE" id="PS50110">
    <property type="entry name" value="RESPONSE_REGULATORY"/>
    <property type="match status" value="1"/>
</dbReference>
<dbReference type="SMART" id="SM00387">
    <property type="entry name" value="HATPase_c"/>
    <property type="match status" value="1"/>
</dbReference>
<dbReference type="SUPFAM" id="SSF55785">
    <property type="entry name" value="PYP-like sensor domain (PAS domain)"/>
    <property type="match status" value="1"/>
</dbReference>
<evidence type="ECO:0000256" key="4">
    <source>
        <dbReference type="ARBA" id="ARBA00022679"/>
    </source>
</evidence>
<dbReference type="InterPro" id="IPR003594">
    <property type="entry name" value="HATPase_dom"/>
</dbReference>
<dbReference type="EC" id="2.7.13.3" evidence="2"/>
<dbReference type="InterPro" id="IPR029016">
    <property type="entry name" value="GAF-like_dom_sf"/>
</dbReference>
<dbReference type="Pfam" id="PF13185">
    <property type="entry name" value="GAF_2"/>
    <property type="match status" value="1"/>
</dbReference>
<dbReference type="InterPro" id="IPR003018">
    <property type="entry name" value="GAF"/>
</dbReference>
<dbReference type="Gene3D" id="1.10.287.130">
    <property type="match status" value="1"/>
</dbReference>
<dbReference type="PANTHER" id="PTHR43047:SF64">
    <property type="entry name" value="HISTIDINE KINASE CONTAINING CHEY-HOMOLOGOUS RECEIVER DOMAIN AND PAS DOMAIN-RELATED"/>
    <property type="match status" value="1"/>
</dbReference>
<keyword evidence="4" id="KW-0808">Transferase</keyword>
<dbReference type="InterPro" id="IPR035965">
    <property type="entry name" value="PAS-like_dom_sf"/>
</dbReference>
<dbReference type="Proteomes" id="UP001500279">
    <property type="component" value="Unassembled WGS sequence"/>
</dbReference>
<dbReference type="EMBL" id="BAAAEW010000004">
    <property type="protein sequence ID" value="GAA0745098.1"/>
    <property type="molecule type" value="Genomic_DNA"/>
</dbReference>
<dbReference type="SUPFAM" id="SSF52172">
    <property type="entry name" value="CheY-like"/>
    <property type="match status" value="1"/>
</dbReference>
<dbReference type="SMART" id="SM00448">
    <property type="entry name" value="REC"/>
    <property type="match status" value="1"/>
</dbReference>
<dbReference type="InterPro" id="IPR036890">
    <property type="entry name" value="HATPase_C_sf"/>
</dbReference>
<evidence type="ECO:0000256" key="2">
    <source>
        <dbReference type="ARBA" id="ARBA00012438"/>
    </source>
</evidence>
<dbReference type="PANTHER" id="PTHR43047">
    <property type="entry name" value="TWO-COMPONENT HISTIDINE PROTEIN KINASE"/>
    <property type="match status" value="1"/>
</dbReference>
<proteinExistence type="predicted"/>
<evidence type="ECO:0000313" key="9">
    <source>
        <dbReference type="EMBL" id="GAA0745098.1"/>
    </source>
</evidence>
<dbReference type="Gene3D" id="3.30.565.10">
    <property type="entry name" value="Histidine kinase-like ATPase, C-terminal domain"/>
    <property type="match status" value="1"/>
</dbReference>
<evidence type="ECO:0000259" key="8">
    <source>
        <dbReference type="PROSITE" id="PS50110"/>
    </source>
</evidence>
<dbReference type="SUPFAM" id="SSF47384">
    <property type="entry name" value="Homodimeric domain of signal transducing histidine kinase"/>
    <property type="match status" value="1"/>
</dbReference>
<evidence type="ECO:0000256" key="5">
    <source>
        <dbReference type="ARBA" id="ARBA00022777"/>
    </source>
</evidence>
<dbReference type="Gene3D" id="3.40.50.2300">
    <property type="match status" value="1"/>
</dbReference>
<evidence type="ECO:0000256" key="3">
    <source>
        <dbReference type="ARBA" id="ARBA00022553"/>
    </source>
</evidence>
<dbReference type="Pfam" id="PF00072">
    <property type="entry name" value="Response_reg"/>
    <property type="match status" value="1"/>
</dbReference>
<dbReference type="SUPFAM" id="SSF55781">
    <property type="entry name" value="GAF domain-like"/>
    <property type="match status" value="1"/>
</dbReference>
<dbReference type="Gene3D" id="3.30.450.20">
    <property type="entry name" value="PAS domain"/>
    <property type="match status" value="1"/>
</dbReference>
<dbReference type="Gene3D" id="3.30.450.40">
    <property type="match status" value="1"/>
</dbReference>
<dbReference type="PRINTS" id="PR00344">
    <property type="entry name" value="BCTRLSENSOR"/>
</dbReference>
<accession>A0ABN1JRA5</accession>
<comment type="catalytic activity">
    <reaction evidence="1">
        <text>ATP + protein L-histidine = ADP + protein N-phospho-L-histidine.</text>
        <dbReference type="EC" id="2.7.13.3"/>
    </reaction>
</comment>
<dbReference type="SMART" id="SM00065">
    <property type="entry name" value="GAF"/>
    <property type="match status" value="1"/>
</dbReference>
<dbReference type="CDD" id="cd00082">
    <property type="entry name" value="HisKA"/>
    <property type="match status" value="1"/>
</dbReference>
<dbReference type="RefSeq" id="WP_231010637.1">
    <property type="nucleotide sequence ID" value="NZ_BAAAEW010000004.1"/>
</dbReference>
<evidence type="ECO:0000259" key="7">
    <source>
        <dbReference type="PROSITE" id="PS50109"/>
    </source>
</evidence>
<keyword evidence="10" id="KW-1185">Reference proteome</keyword>
<reference evidence="9 10" key="1">
    <citation type="journal article" date="2019" name="Int. J. Syst. Evol. Microbiol.">
        <title>The Global Catalogue of Microorganisms (GCM) 10K type strain sequencing project: providing services to taxonomists for standard genome sequencing and annotation.</title>
        <authorList>
            <consortium name="The Broad Institute Genomics Platform"/>
            <consortium name="The Broad Institute Genome Sequencing Center for Infectious Disease"/>
            <person name="Wu L."/>
            <person name="Ma J."/>
        </authorList>
    </citation>
    <scope>NUCLEOTIDE SEQUENCE [LARGE SCALE GENOMIC DNA]</scope>
    <source>
        <strain evidence="9 10">JCM 15503</strain>
    </source>
</reference>
<dbReference type="InterPro" id="IPR005467">
    <property type="entry name" value="His_kinase_dom"/>
</dbReference>
<dbReference type="InterPro" id="IPR001789">
    <property type="entry name" value="Sig_transdc_resp-reg_receiver"/>
</dbReference>
<feature type="domain" description="Histidine kinase" evidence="7">
    <location>
        <begin position="326"/>
        <end position="545"/>
    </location>
</feature>
<evidence type="ECO:0000256" key="1">
    <source>
        <dbReference type="ARBA" id="ARBA00000085"/>
    </source>
</evidence>
<name>A0ABN1JRA5_9BURK</name>
<organism evidence="9 10">
    <name type="scientific">Ideonella azotifigens</name>
    <dbReference type="NCBI Taxonomy" id="513160"/>
    <lineage>
        <taxon>Bacteria</taxon>
        <taxon>Pseudomonadati</taxon>
        <taxon>Pseudomonadota</taxon>
        <taxon>Betaproteobacteria</taxon>
        <taxon>Burkholderiales</taxon>
        <taxon>Sphaerotilaceae</taxon>
        <taxon>Ideonella</taxon>
    </lineage>
</organism>
<keyword evidence="5" id="KW-0418">Kinase</keyword>
<feature type="modified residue" description="4-aspartylphosphate" evidence="6">
    <location>
        <position position="625"/>
    </location>
</feature>
<evidence type="ECO:0000256" key="6">
    <source>
        <dbReference type="PROSITE-ProRule" id="PRU00169"/>
    </source>
</evidence>
<dbReference type="SMART" id="SM00388">
    <property type="entry name" value="HisKA"/>
    <property type="match status" value="1"/>
</dbReference>
<dbReference type="PROSITE" id="PS50109">
    <property type="entry name" value="HIS_KIN"/>
    <property type="match status" value="1"/>
</dbReference>
<evidence type="ECO:0000313" key="10">
    <source>
        <dbReference type="Proteomes" id="UP001500279"/>
    </source>
</evidence>
<keyword evidence="3 6" id="KW-0597">Phosphoprotein</keyword>
<protein>
    <recommendedName>
        <fullName evidence="2">histidine kinase</fullName>
        <ecNumber evidence="2">2.7.13.3</ecNumber>
    </recommendedName>
</protein>
<dbReference type="InterPro" id="IPR003661">
    <property type="entry name" value="HisK_dim/P_dom"/>
</dbReference>
<dbReference type="SUPFAM" id="SSF55874">
    <property type="entry name" value="ATPase domain of HSP90 chaperone/DNA topoisomerase II/histidine kinase"/>
    <property type="match status" value="1"/>
</dbReference>
<dbReference type="InterPro" id="IPR004358">
    <property type="entry name" value="Sig_transdc_His_kin-like_C"/>
</dbReference>